<proteinExistence type="predicted"/>
<keyword evidence="1" id="KW-0812">Transmembrane</keyword>
<accession>A0A3T1D7S9</accession>
<organism evidence="2 3">
    <name type="scientific">Cohnella abietis</name>
    <dbReference type="NCBI Taxonomy" id="2507935"/>
    <lineage>
        <taxon>Bacteria</taxon>
        <taxon>Bacillati</taxon>
        <taxon>Bacillota</taxon>
        <taxon>Bacilli</taxon>
        <taxon>Bacillales</taxon>
        <taxon>Paenibacillaceae</taxon>
        <taxon>Cohnella</taxon>
    </lineage>
</organism>
<dbReference type="Proteomes" id="UP000289856">
    <property type="component" value="Chromosome"/>
</dbReference>
<keyword evidence="3" id="KW-1185">Reference proteome</keyword>
<protein>
    <submittedName>
        <fullName evidence="2">Uncharacterized protein</fullName>
    </submittedName>
</protein>
<dbReference type="OrthoDB" id="2679279at2"/>
<feature type="transmembrane region" description="Helical" evidence="1">
    <location>
        <begin position="34"/>
        <end position="57"/>
    </location>
</feature>
<dbReference type="AlphaFoldDB" id="A0A3T1D7S9"/>
<gene>
    <name evidence="2" type="ORF">KCTCHS21_35390</name>
</gene>
<evidence type="ECO:0000313" key="2">
    <source>
        <dbReference type="EMBL" id="BBI34140.1"/>
    </source>
</evidence>
<dbReference type="KEGG" id="cohn:KCTCHS21_35390"/>
<reference evidence="2 3" key="1">
    <citation type="submission" date="2019-01" db="EMBL/GenBank/DDBJ databases">
        <title>Complete genome sequence of Cohnella hallensis HS21 isolated from Korean fir (Abies koreana) rhizospheric soil.</title>
        <authorList>
            <person name="Jiang L."/>
            <person name="Kang S.W."/>
            <person name="Kim S."/>
            <person name="Jung J."/>
            <person name="Kim C.Y."/>
            <person name="Kim D.H."/>
            <person name="Kim S.W."/>
            <person name="Lee J."/>
        </authorList>
    </citation>
    <scope>NUCLEOTIDE SEQUENCE [LARGE SCALE GENOMIC DNA]</scope>
    <source>
        <strain evidence="2 3">HS21</strain>
    </source>
</reference>
<name>A0A3T1D7S9_9BACL</name>
<keyword evidence="1" id="KW-1133">Transmembrane helix</keyword>
<dbReference type="EMBL" id="AP019400">
    <property type="protein sequence ID" value="BBI34140.1"/>
    <property type="molecule type" value="Genomic_DNA"/>
</dbReference>
<evidence type="ECO:0000256" key="1">
    <source>
        <dbReference type="SAM" id="Phobius"/>
    </source>
</evidence>
<evidence type="ECO:0000313" key="3">
    <source>
        <dbReference type="Proteomes" id="UP000289856"/>
    </source>
</evidence>
<sequence>MGSSYQYVEPFMLTDFVKFSPIISENKGYVYQSLIILIMKGCIKMRNVIILCFLIILMMGCQSKENKPYVKEVSSELFTLRVKIEQIEKSQIRVSSELVYKGDKSIKFVHSDPLVGAALGDGITRPDIIYSFVGTSGTLEKNQVYSDGKERVFEIGSKDKILYTQAFFTSNDEKKVIDLEINLDEIS</sequence>
<dbReference type="RefSeq" id="WP_130610994.1">
    <property type="nucleotide sequence ID" value="NZ_AP019400.1"/>
</dbReference>
<keyword evidence="1" id="KW-0472">Membrane</keyword>